<keyword evidence="7" id="KW-1185">Reference proteome</keyword>
<feature type="domain" description="HTH cro/C1-type" evidence="5">
    <location>
        <begin position="11"/>
        <end position="65"/>
    </location>
</feature>
<accession>A0A4V2ZSY9</accession>
<dbReference type="InterPro" id="IPR001387">
    <property type="entry name" value="Cro/C1-type_HTH"/>
</dbReference>
<dbReference type="Pfam" id="PF01381">
    <property type="entry name" value="HTH_3"/>
    <property type="match status" value="1"/>
</dbReference>
<evidence type="ECO:0000256" key="3">
    <source>
        <dbReference type="ARBA" id="ARBA00022989"/>
    </source>
</evidence>
<evidence type="ECO:0000256" key="2">
    <source>
        <dbReference type="ARBA" id="ARBA00022692"/>
    </source>
</evidence>
<evidence type="ECO:0000313" key="6">
    <source>
        <dbReference type="EMBL" id="TDF95064.1"/>
    </source>
</evidence>
<name>A0A4V2ZSY9_9BACL</name>
<reference evidence="6 7" key="1">
    <citation type="submission" date="2019-03" db="EMBL/GenBank/DDBJ databases">
        <title>This is whole genome sequence of Paenibacillus sp MS74 strain.</title>
        <authorList>
            <person name="Trinh H.N."/>
        </authorList>
    </citation>
    <scope>NUCLEOTIDE SEQUENCE [LARGE SCALE GENOMIC DNA]</scope>
    <source>
        <strain evidence="6 7">MS74</strain>
    </source>
</reference>
<comment type="subcellular location">
    <subcellularLocation>
        <location evidence="1">Endomembrane system</location>
        <topology evidence="1">Multi-pass membrane protein</topology>
    </subcellularLocation>
</comment>
<dbReference type="InterPro" id="IPR010982">
    <property type="entry name" value="Lambda_DNA-bd_dom_sf"/>
</dbReference>
<dbReference type="InterPro" id="IPR010652">
    <property type="entry name" value="DUF1232"/>
</dbReference>
<dbReference type="SUPFAM" id="SSF47413">
    <property type="entry name" value="lambda repressor-like DNA-binding domains"/>
    <property type="match status" value="1"/>
</dbReference>
<organism evidence="6 7">
    <name type="scientific">Paenibacillus piri</name>
    <dbReference type="NCBI Taxonomy" id="2547395"/>
    <lineage>
        <taxon>Bacteria</taxon>
        <taxon>Bacillati</taxon>
        <taxon>Bacillota</taxon>
        <taxon>Bacilli</taxon>
        <taxon>Bacillales</taxon>
        <taxon>Paenibacillaceae</taxon>
        <taxon>Paenibacillus</taxon>
    </lineage>
</organism>
<keyword evidence="3" id="KW-1133">Transmembrane helix</keyword>
<dbReference type="EMBL" id="SMRT01000011">
    <property type="protein sequence ID" value="TDF95064.1"/>
    <property type="molecule type" value="Genomic_DNA"/>
</dbReference>
<proteinExistence type="predicted"/>
<keyword evidence="4" id="KW-0472">Membrane</keyword>
<dbReference type="GO" id="GO:0003677">
    <property type="term" value="F:DNA binding"/>
    <property type="evidence" value="ECO:0007669"/>
    <property type="project" value="InterPro"/>
</dbReference>
<gene>
    <name evidence="6" type="ORF">E1757_21230</name>
</gene>
<evidence type="ECO:0000259" key="5">
    <source>
        <dbReference type="PROSITE" id="PS50943"/>
    </source>
</evidence>
<evidence type="ECO:0000256" key="4">
    <source>
        <dbReference type="ARBA" id="ARBA00023136"/>
    </source>
</evidence>
<dbReference type="Gene3D" id="1.10.260.40">
    <property type="entry name" value="lambda repressor-like DNA-binding domains"/>
    <property type="match status" value="1"/>
</dbReference>
<dbReference type="Proteomes" id="UP000295636">
    <property type="component" value="Unassembled WGS sequence"/>
</dbReference>
<keyword evidence="2" id="KW-0812">Transmembrane</keyword>
<dbReference type="CDD" id="cd00093">
    <property type="entry name" value="HTH_XRE"/>
    <property type="match status" value="1"/>
</dbReference>
<dbReference type="Pfam" id="PF06803">
    <property type="entry name" value="DUF1232"/>
    <property type="match status" value="1"/>
</dbReference>
<dbReference type="PROSITE" id="PS50943">
    <property type="entry name" value="HTH_CROC1"/>
    <property type="match status" value="1"/>
</dbReference>
<dbReference type="RefSeq" id="WP_133231852.1">
    <property type="nucleotide sequence ID" value="NZ_SMRT01000011.1"/>
</dbReference>
<evidence type="ECO:0000256" key="1">
    <source>
        <dbReference type="ARBA" id="ARBA00004127"/>
    </source>
</evidence>
<dbReference type="SMART" id="SM00530">
    <property type="entry name" value="HTH_XRE"/>
    <property type="match status" value="1"/>
</dbReference>
<dbReference type="OrthoDB" id="9793277at2"/>
<comment type="caution">
    <text evidence="6">The sequence shown here is derived from an EMBL/GenBank/DDBJ whole genome shotgun (WGS) entry which is preliminary data.</text>
</comment>
<protein>
    <submittedName>
        <fullName evidence="6">DUF1232 domain-containing protein</fullName>
    </submittedName>
</protein>
<dbReference type="GO" id="GO:0012505">
    <property type="term" value="C:endomembrane system"/>
    <property type="evidence" value="ECO:0007669"/>
    <property type="project" value="UniProtKB-SubCell"/>
</dbReference>
<evidence type="ECO:0000313" key="7">
    <source>
        <dbReference type="Proteomes" id="UP000295636"/>
    </source>
</evidence>
<dbReference type="AlphaFoldDB" id="A0A4V2ZSY9"/>
<sequence length="214" mass="23974">MDNNRDLGVTLSTILKERSLSMRKLSALTGVDTSTISRIINGKQQAKPEHLRQFALHLGVPAVRLFQAAGFEVDASPISDTSGIHASIDSIKEVLQSTNLIDRQFTTELVQKELKKYEQYALMEEGERIIRDEFAAKVLSVNGAGPFIDELKHMFALFCKEDTSLEKRALLGSALLYFILSTDIIPDYVFPLGYLDDAIAVQLVIDRIKQMDRI</sequence>